<dbReference type="PANTHER" id="PTHR30097:SF4">
    <property type="entry name" value="SLR6042 PROTEIN"/>
    <property type="match status" value="1"/>
</dbReference>
<feature type="chain" id="PRO_5046392423" evidence="3">
    <location>
        <begin position="22"/>
        <end position="387"/>
    </location>
</feature>
<dbReference type="Pfam" id="PF25954">
    <property type="entry name" value="Beta-barrel_RND_2"/>
    <property type="match status" value="1"/>
</dbReference>
<comment type="caution">
    <text evidence="5">The sequence shown here is derived from an EMBL/GenBank/DDBJ whole genome shotgun (WGS) entry which is preliminary data.</text>
</comment>
<evidence type="ECO:0000256" key="1">
    <source>
        <dbReference type="ARBA" id="ARBA00009477"/>
    </source>
</evidence>
<evidence type="ECO:0000256" key="2">
    <source>
        <dbReference type="ARBA" id="ARBA00022448"/>
    </source>
</evidence>
<dbReference type="InterPro" id="IPR006143">
    <property type="entry name" value="RND_pump_MFP"/>
</dbReference>
<keyword evidence="3" id="KW-0732">Signal</keyword>
<dbReference type="EMBL" id="JAVDTI010000002">
    <property type="protein sequence ID" value="MDR6805891.1"/>
    <property type="molecule type" value="Genomic_DNA"/>
</dbReference>
<gene>
    <name evidence="5" type="ORF">J2W84_002937</name>
</gene>
<name>A0ABU1QXM1_9BACT</name>
<keyword evidence="6" id="KW-1185">Reference proteome</keyword>
<evidence type="ECO:0000313" key="5">
    <source>
        <dbReference type="EMBL" id="MDR6805891.1"/>
    </source>
</evidence>
<keyword evidence="2" id="KW-0813">Transport</keyword>
<dbReference type="RefSeq" id="WP_309984165.1">
    <property type="nucleotide sequence ID" value="NZ_JAVDTI010000002.1"/>
</dbReference>
<dbReference type="NCBIfam" id="TIGR01730">
    <property type="entry name" value="RND_mfp"/>
    <property type="match status" value="1"/>
</dbReference>
<dbReference type="PROSITE" id="PS51257">
    <property type="entry name" value="PROKAR_LIPOPROTEIN"/>
    <property type="match status" value="1"/>
</dbReference>
<evidence type="ECO:0000259" key="4">
    <source>
        <dbReference type="Pfam" id="PF25954"/>
    </source>
</evidence>
<organism evidence="5 6">
    <name type="scientific">Dyadobacter fermentans</name>
    <dbReference type="NCBI Taxonomy" id="94254"/>
    <lineage>
        <taxon>Bacteria</taxon>
        <taxon>Pseudomonadati</taxon>
        <taxon>Bacteroidota</taxon>
        <taxon>Cytophagia</taxon>
        <taxon>Cytophagales</taxon>
        <taxon>Spirosomataceae</taxon>
        <taxon>Dyadobacter</taxon>
    </lineage>
</organism>
<comment type="similarity">
    <text evidence="1">Belongs to the membrane fusion protein (MFP) (TC 8.A.1) family.</text>
</comment>
<dbReference type="InterPro" id="IPR058792">
    <property type="entry name" value="Beta-barrel_RND_2"/>
</dbReference>
<feature type="signal peptide" evidence="3">
    <location>
        <begin position="1"/>
        <end position="21"/>
    </location>
</feature>
<dbReference type="Proteomes" id="UP001264980">
    <property type="component" value="Unassembled WGS sequence"/>
</dbReference>
<dbReference type="SUPFAM" id="SSF111369">
    <property type="entry name" value="HlyD-like secretion proteins"/>
    <property type="match status" value="1"/>
</dbReference>
<feature type="domain" description="CusB-like beta-barrel" evidence="4">
    <location>
        <begin position="237"/>
        <end position="307"/>
    </location>
</feature>
<dbReference type="Gene3D" id="1.10.287.470">
    <property type="entry name" value="Helix hairpin bin"/>
    <property type="match status" value="1"/>
</dbReference>
<protein>
    <submittedName>
        <fullName evidence="5">Cobalt-zinc-cadmium efflux system membrane fusion protein</fullName>
    </submittedName>
</protein>
<dbReference type="InterPro" id="IPR051909">
    <property type="entry name" value="MFP_Cation_Efflux"/>
</dbReference>
<dbReference type="Gene3D" id="2.40.420.20">
    <property type="match status" value="1"/>
</dbReference>
<dbReference type="PANTHER" id="PTHR30097">
    <property type="entry name" value="CATION EFFLUX SYSTEM PROTEIN CUSB"/>
    <property type="match status" value="1"/>
</dbReference>
<sequence>MKTYILISVVLWASLSCSSPGGEQRSASAPSAADTAATPETVMRLVSFDSKQIRNVGIEVGNPVLKNISGKLTLQGKIDVPPQSTISLSFPLGGYLKSTKMLPGMRVRKGQVLAELEDMQFIQLQQDYLTARAKFELAENEYARQKDLNQSKAVSDKVYQQAKAEMETERILMNALARKLEVIGIAPQKLNPDNISKTVPILSPINGFVSKVNVNVGKYTAPTDMLFELVDPKDIHLALSVFEKDLNALSVGQQVKAYTNADPSKKFTAEIILIGKSLTDDRMAEVHCHFDQYSAALVPGMFMNGEVSIERKKALTVPEDAVVRWANKSFIFVERESGNFEMVEIEPGTVRDGFQQINGAGIDAGSKVVIRNAYSLLMKMKNTDGEG</sequence>
<reference evidence="5 6" key="1">
    <citation type="submission" date="2023-07" db="EMBL/GenBank/DDBJ databases">
        <title>Sorghum-associated microbial communities from plants grown in Nebraska, USA.</title>
        <authorList>
            <person name="Schachtman D."/>
        </authorList>
    </citation>
    <scope>NUCLEOTIDE SEQUENCE [LARGE SCALE GENOMIC DNA]</scope>
    <source>
        <strain evidence="5 6">BE57</strain>
    </source>
</reference>
<dbReference type="Gene3D" id="2.40.30.170">
    <property type="match status" value="1"/>
</dbReference>
<accession>A0ABU1QXM1</accession>
<evidence type="ECO:0000313" key="6">
    <source>
        <dbReference type="Proteomes" id="UP001264980"/>
    </source>
</evidence>
<evidence type="ECO:0000256" key="3">
    <source>
        <dbReference type="SAM" id="SignalP"/>
    </source>
</evidence>
<proteinExistence type="inferred from homology"/>